<name>A0AAF0F7R3_9BASI</name>
<proteinExistence type="inferred from homology"/>
<dbReference type="InterPro" id="IPR032302">
    <property type="entry name" value="THOC2_N"/>
</dbReference>
<organism evidence="10 11">
    <name type="scientific">Malassezia psittaci</name>
    <dbReference type="NCBI Taxonomy" id="1821823"/>
    <lineage>
        <taxon>Eukaryota</taxon>
        <taxon>Fungi</taxon>
        <taxon>Dikarya</taxon>
        <taxon>Basidiomycota</taxon>
        <taxon>Ustilaginomycotina</taxon>
        <taxon>Malasseziomycetes</taxon>
        <taxon>Malasseziales</taxon>
        <taxon>Malasseziaceae</taxon>
        <taxon>Malassezia</taxon>
    </lineage>
</organism>
<feature type="coiled-coil region" evidence="5">
    <location>
        <begin position="1139"/>
        <end position="1198"/>
    </location>
</feature>
<reference evidence="10" key="1">
    <citation type="submission" date="2023-02" db="EMBL/GenBank/DDBJ databases">
        <title>Mating type loci evolution in Malassezia.</title>
        <authorList>
            <person name="Coelho M.A."/>
        </authorList>
    </citation>
    <scope>NUCLEOTIDE SEQUENCE</scope>
    <source>
        <strain evidence="10">CBS 14136</strain>
    </source>
</reference>
<feature type="compositionally biased region" description="Polar residues" evidence="6">
    <location>
        <begin position="1475"/>
        <end position="1486"/>
    </location>
</feature>
<feature type="compositionally biased region" description="Polar residues" evidence="6">
    <location>
        <begin position="993"/>
        <end position="1004"/>
    </location>
</feature>
<evidence type="ECO:0000259" key="7">
    <source>
        <dbReference type="Pfam" id="PF11262"/>
    </source>
</evidence>
<feature type="domain" description="THO complex subunitTHOC2 N-terminal" evidence="8">
    <location>
        <begin position="632"/>
        <end position="707"/>
    </location>
</feature>
<keyword evidence="11" id="KW-1185">Reference proteome</keyword>
<dbReference type="Pfam" id="PF16134">
    <property type="entry name" value="THOC2_N"/>
    <property type="match status" value="1"/>
</dbReference>
<feature type="domain" description="THO complex subunitTHOC2 C-terminal" evidence="7">
    <location>
        <begin position="1117"/>
        <end position="1418"/>
    </location>
</feature>
<feature type="compositionally biased region" description="Basic and acidic residues" evidence="6">
    <location>
        <begin position="1846"/>
        <end position="1855"/>
    </location>
</feature>
<dbReference type="PANTHER" id="PTHR21597">
    <property type="entry name" value="THO2 PROTEIN"/>
    <property type="match status" value="1"/>
</dbReference>
<feature type="region of interest" description="Disordered" evidence="6">
    <location>
        <begin position="1442"/>
        <end position="1866"/>
    </location>
</feature>
<dbReference type="Pfam" id="PF11732">
    <property type="entry name" value="Thoc2"/>
    <property type="match status" value="1"/>
</dbReference>
<evidence type="ECO:0000256" key="4">
    <source>
        <dbReference type="ARBA" id="ARBA00023242"/>
    </source>
</evidence>
<evidence type="ECO:0000256" key="3">
    <source>
        <dbReference type="ARBA" id="ARBA00019596"/>
    </source>
</evidence>
<sequence>MPIKEGVWLPSAVGEAVDQSQLSAIREKLQSESDLCTENVLELLRNVALQGSHPAEAVASVLSGEGTWPDKLLDLFWAIDWELDARLALHRDDGAEDDVGDDKEVSVPMSAARARLASVLSQLVAQGTLTRELLCLRLDPPLLAAAQFVHAQSFSRRAIQIRTASFFKQQKYNLIREENEGYSALINELVIHRGPPVTANYKEESVSGATWTAPYTICEQESSADRDARAFSMLQNITALVGYFRLDSIRVLDLTLAVFAMYVVHHSPFFLSLLRQSRWKSDQIAAVLGMQYAYFVLPDTREDTPEELYTMTGLLLRHKLVTLEELTAYIAPDGGYAALKAKYQDAVAEKAASVGANALTMAAPLANDEDPETGKQSETRDDTFTPKDTPVQLLHVLRASLAVGAVDLVRPVLVEHPWIFGASPSLTAIYLRLAEHMISPVMQHLSLANSVPDTALGHLLPARNSTKPPALKLTLYAPEPYANVQNRFVYFVPDWAKDIIQCEDAQAVIELALPFIAPVGAQIGQSLPFIQMLCRLTAAHWLKERQAWLALVRTQLLPGISLAESNAALLHELWTILCQMPYTDRFQLYGEWKHRAYKKLDLKFRKSETEREARGILRRVSADNVRSSGRSLAKASHPNPTIFFAVVLHQIQSYDNLIEPVVDAAKYLTPVEYDIFSFSLIEALSNPEKDRTKSDGTNTSLWLKSLAAFAGAFYKKYPAMECTPLLQYLTNRLKNNHVKDLIVFSELIQKMAGIEPIGELSEQQIAALTGGVLLQSEAAMTHIPTAPNAGSVPTAILVARTMYKKGGARLLATLLSSHLALPILILMAQQRQACVFLDTDAESHIKSLASTFDHVQETLFQYVHFLVSTMTADSYASLVPSPEDLCRRFGLEATIAFHLTRPKLAYAVKVSNLRLTQTMRYDPSSKKKDKGSASPVHGKDNDMLDGAAPTQAQSVENATDAHIDQKAQEEMAVDDANPKQATPSPEQGESHNQDTITESQSIEVSTDESKLAKESEMSQEAETSDAAHDGSSSTNDKQGATSTRTDLAPQDIAQEDVTNAVAAAKNLEDNDVEMTDVISGSLHDSETSKKQELTIWQPALVSVIEGMKQILSTEILNAIGAPFYVTFWQLSLCDIVVPMDRYQQEISRLRQWLRDVEQATDLGESLKVSARVRLQDTIAQLTQELKEQTLAHQATRRRLQLEKQHYFADGADRGCIAQQLISECLHPRALLSPVDAMFAAKFLRTLHLNGTRNLPTLAVYDAVFRQHVAPTLFAATENEARNYARFLAGVLHDTQSWLLSEDIYAREALGENLPGFRLSWQGMRGMRKRDSDQPLTWYAYRGIVLQWHQSLCDAFSVCLSSDEYMRIRNAIVVLNRVSAHFPLYEQHGKQLEASVDHLIHTETRGDLKVLAQGLAATLRKRASEWVGLACFTYVVPEKQPVETPIKPQTDSNTKPGQMSKETTDLKTENMEIKRQGNTPSTSNLENAQRERPSRASRRSKEEPASSPATPIRSAAQDQRPAIAREPRQSRSAAQSQSTPIKGTAAAQSKDAGASKSAREDASRSSFAERKRDSTSKAEMRDARDTRSARDAKVSGRDIRTDDRTSRNDRQVQEARQEAKAPRSTRDSSETSHTARQRATPRASGDTRASQNASTQEWSEQSRGTPVHLRIRGSDRSNDRETHSDPRAPMRDDRDRDRDREPRTRVWGRRNEEARPAYAERDRNRDRDTLPSSRGRDNGWETTNERNVDRTESNARWDRRRNDSWRSERTDRYERTDRSKEDTEPTMRREDDDRMNSRKRSLADRLTGTEASSTPNSPNAPPKDTPDTKRKKTERNEDRWGSQSGARSDRWNDRERDRRRRRAGGDH</sequence>
<feature type="compositionally biased region" description="Polar residues" evidence="6">
    <location>
        <begin position="1646"/>
        <end position="1663"/>
    </location>
</feature>
<dbReference type="PANTHER" id="PTHR21597:SF0">
    <property type="entry name" value="THO COMPLEX SUBUNIT 2"/>
    <property type="match status" value="1"/>
</dbReference>
<dbReference type="InterPro" id="IPR040007">
    <property type="entry name" value="Tho2"/>
</dbReference>
<feature type="region of interest" description="Disordered" evidence="6">
    <location>
        <begin position="920"/>
        <end position="946"/>
    </location>
</feature>
<evidence type="ECO:0000259" key="9">
    <source>
        <dbReference type="Pfam" id="PF16134"/>
    </source>
</evidence>
<feature type="region of interest" description="Disordered" evidence="6">
    <location>
        <begin position="969"/>
        <end position="1052"/>
    </location>
</feature>
<dbReference type="InterPro" id="IPR021726">
    <property type="entry name" value="THO_THOC2_N"/>
</dbReference>
<dbReference type="GO" id="GO:0000445">
    <property type="term" value="C:THO complex part of transcription export complex"/>
    <property type="evidence" value="ECO:0007669"/>
    <property type="project" value="TreeGrafter"/>
</dbReference>
<dbReference type="GO" id="GO:0003729">
    <property type="term" value="F:mRNA binding"/>
    <property type="evidence" value="ECO:0007669"/>
    <property type="project" value="TreeGrafter"/>
</dbReference>
<evidence type="ECO:0000313" key="11">
    <source>
        <dbReference type="Proteomes" id="UP001214628"/>
    </source>
</evidence>
<keyword evidence="4" id="KW-0539">Nucleus</keyword>
<accession>A0AAF0F7R3</accession>
<feature type="compositionally biased region" description="Basic and acidic residues" evidence="6">
    <location>
        <begin position="1823"/>
        <end position="1839"/>
    </location>
</feature>
<protein>
    <recommendedName>
        <fullName evidence="3">THO complex subunit 2</fullName>
    </recommendedName>
</protein>
<feature type="compositionally biased region" description="Basic and acidic residues" evidence="6">
    <location>
        <begin position="1487"/>
        <end position="1503"/>
    </location>
</feature>
<feature type="compositionally biased region" description="Basic and acidic residues" evidence="6">
    <location>
        <begin position="1671"/>
        <end position="1795"/>
    </location>
</feature>
<dbReference type="GO" id="GO:0006397">
    <property type="term" value="P:mRNA processing"/>
    <property type="evidence" value="ECO:0007669"/>
    <property type="project" value="InterPro"/>
</dbReference>
<dbReference type="InterPro" id="IPR006141">
    <property type="entry name" value="Intein_N"/>
</dbReference>
<feature type="compositionally biased region" description="Basic residues" evidence="6">
    <location>
        <begin position="1856"/>
        <end position="1866"/>
    </location>
</feature>
<feature type="compositionally biased region" description="Polar residues" evidence="6">
    <location>
        <begin position="1446"/>
        <end position="1460"/>
    </location>
</feature>
<evidence type="ECO:0000259" key="8">
    <source>
        <dbReference type="Pfam" id="PF11732"/>
    </source>
</evidence>
<dbReference type="Pfam" id="PF11262">
    <property type="entry name" value="Tho2"/>
    <property type="match status" value="1"/>
</dbReference>
<feature type="domain" description="THO complex subunit 2 N-terminal" evidence="9">
    <location>
        <begin position="116"/>
        <end position="630"/>
    </location>
</feature>
<evidence type="ECO:0000313" key="10">
    <source>
        <dbReference type="EMBL" id="WFD41584.1"/>
    </source>
</evidence>
<feature type="region of interest" description="Disordered" evidence="6">
    <location>
        <begin position="364"/>
        <end position="386"/>
    </location>
</feature>
<comment type="similarity">
    <text evidence="2">Belongs to the THOC2 family.</text>
</comment>
<dbReference type="GO" id="GO:0006406">
    <property type="term" value="P:mRNA export from nucleus"/>
    <property type="evidence" value="ECO:0007669"/>
    <property type="project" value="InterPro"/>
</dbReference>
<feature type="compositionally biased region" description="Polar residues" evidence="6">
    <location>
        <begin position="1030"/>
        <end position="1045"/>
    </location>
</feature>
<feature type="compositionally biased region" description="Basic and acidic residues" evidence="6">
    <location>
        <begin position="1556"/>
        <end position="1629"/>
    </location>
</feature>
<comment type="subcellular location">
    <subcellularLocation>
        <location evidence="1">Nucleus</location>
    </subcellularLocation>
</comment>
<gene>
    <name evidence="10" type="primary">RLR1</name>
    <name evidence="10" type="ORF">MPSI1_000215</name>
</gene>
<feature type="compositionally biased region" description="Basic and acidic residues" evidence="6">
    <location>
        <begin position="1461"/>
        <end position="1474"/>
    </location>
</feature>
<feature type="compositionally biased region" description="Basic and acidic residues" evidence="6">
    <location>
        <begin position="372"/>
        <end position="385"/>
    </location>
</feature>
<evidence type="ECO:0000256" key="1">
    <source>
        <dbReference type="ARBA" id="ARBA00004123"/>
    </source>
</evidence>
<keyword evidence="5" id="KW-0175">Coiled coil</keyword>
<dbReference type="Proteomes" id="UP001214628">
    <property type="component" value="Chromosome 1"/>
</dbReference>
<evidence type="ECO:0000256" key="2">
    <source>
        <dbReference type="ARBA" id="ARBA00007857"/>
    </source>
</evidence>
<dbReference type="GO" id="GO:0016539">
    <property type="term" value="P:intein-mediated protein splicing"/>
    <property type="evidence" value="ECO:0007669"/>
    <property type="project" value="InterPro"/>
</dbReference>
<feature type="compositionally biased region" description="Basic and acidic residues" evidence="6">
    <location>
        <begin position="1007"/>
        <end position="1016"/>
    </location>
</feature>
<dbReference type="InterPro" id="IPR021418">
    <property type="entry name" value="THO_THOC2_C"/>
</dbReference>
<dbReference type="PROSITE" id="PS50817">
    <property type="entry name" value="INTEIN_N_TER"/>
    <property type="match status" value="1"/>
</dbReference>
<evidence type="ECO:0000256" key="5">
    <source>
        <dbReference type="SAM" id="Coils"/>
    </source>
</evidence>
<evidence type="ECO:0000256" key="6">
    <source>
        <dbReference type="SAM" id="MobiDB-lite"/>
    </source>
</evidence>
<dbReference type="EMBL" id="CP118375">
    <property type="protein sequence ID" value="WFD41584.1"/>
    <property type="molecule type" value="Genomic_DNA"/>
</dbReference>